<gene>
    <name evidence="2" type="ORF">DCAR_0729339</name>
</gene>
<protein>
    <recommendedName>
        <fullName evidence="1">EF-hand domain-containing protein</fullName>
    </recommendedName>
</protein>
<evidence type="ECO:0000259" key="1">
    <source>
        <dbReference type="PROSITE" id="PS50222"/>
    </source>
</evidence>
<dbReference type="PANTHER" id="PTHR46971">
    <property type="entry name" value="CALCINEURIN B SUBUNIT (PROTEIN PHOSPHATASE 2B REGULATORY SUBUNIT)-LIKE PROTEIN"/>
    <property type="match status" value="1"/>
</dbReference>
<dbReference type="InterPro" id="IPR002048">
    <property type="entry name" value="EF_hand_dom"/>
</dbReference>
<reference evidence="2" key="1">
    <citation type="journal article" date="2016" name="Nat. Genet.">
        <title>A high-quality carrot genome assembly provides new insights into carotenoid accumulation and asterid genome evolution.</title>
        <authorList>
            <person name="Iorizzo M."/>
            <person name="Ellison S."/>
            <person name="Senalik D."/>
            <person name="Zeng P."/>
            <person name="Satapoomin P."/>
            <person name="Huang J."/>
            <person name="Bowman M."/>
            <person name="Iovene M."/>
            <person name="Sanseverino W."/>
            <person name="Cavagnaro P."/>
            <person name="Yildiz M."/>
            <person name="Macko-Podgorni A."/>
            <person name="Moranska E."/>
            <person name="Grzebelus E."/>
            <person name="Grzebelus D."/>
            <person name="Ashrafi H."/>
            <person name="Zheng Z."/>
            <person name="Cheng S."/>
            <person name="Spooner D."/>
            <person name="Van Deynze A."/>
            <person name="Simon P."/>
        </authorList>
    </citation>
    <scope>NUCLEOTIDE SEQUENCE</scope>
    <source>
        <tissue evidence="2">Leaf</tissue>
    </source>
</reference>
<dbReference type="Proteomes" id="UP000077755">
    <property type="component" value="Chromosome 7"/>
</dbReference>
<dbReference type="AlphaFoldDB" id="A0AAF0XN85"/>
<evidence type="ECO:0000313" key="2">
    <source>
        <dbReference type="EMBL" id="WOH09879.1"/>
    </source>
</evidence>
<evidence type="ECO:0000313" key="3">
    <source>
        <dbReference type="Proteomes" id="UP000077755"/>
    </source>
</evidence>
<dbReference type="PANTHER" id="PTHR46971:SF1">
    <property type="entry name" value="CALCINEURIN B SUBUNIT (PROTEIN PHOSPHATASE 2B REGULATORY SUBUNIT)-LIKE PROTEIN"/>
    <property type="match status" value="1"/>
</dbReference>
<dbReference type="PROSITE" id="PS50222">
    <property type="entry name" value="EF_HAND_2"/>
    <property type="match status" value="2"/>
</dbReference>
<keyword evidence="3" id="KW-1185">Reference proteome</keyword>
<name>A0AAF0XN85_DAUCS</name>
<dbReference type="GO" id="GO:0005509">
    <property type="term" value="F:calcium ion binding"/>
    <property type="evidence" value="ECO:0007669"/>
    <property type="project" value="InterPro"/>
</dbReference>
<dbReference type="EMBL" id="CP093349">
    <property type="protein sequence ID" value="WOH09879.1"/>
    <property type="molecule type" value="Genomic_DNA"/>
</dbReference>
<dbReference type="InterPro" id="IPR011992">
    <property type="entry name" value="EF-hand-dom_pair"/>
</dbReference>
<feature type="domain" description="EF-hand" evidence="1">
    <location>
        <begin position="91"/>
        <end position="126"/>
    </location>
</feature>
<proteinExistence type="predicted"/>
<sequence>MGSASSVLSQSDIEEVQEHCNNLFTEEEIVSLYQRFCQLDGNGKGFISADEFLSHPDFSISPLSERLLMMVDGLNFKDFVAFLLAFSAKASMKQKIEFVFKVYDSEHNDKVTFSDILEVLRDLTGPIMSDEQREAVLSQVLQEAGYTMESLLLLDDCIKIVNKSGLKMEVEVSTSLSM</sequence>
<feature type="domain" description="EF-hand" evidence="1">
    <location>
        <begin position="27"/>
        <end position="62"/>
    </location>
</feature>
<organism evidence="2 3">
    <name type="scientific">Daucus carota subsp. sativus</name>
    <name type="common">Carrot</name>
    <dbReference type="NCBI Taxonomy" id="79200"/>
    <lineage>
        <taxon>Eukaryota</taxon>
        <taxon>Viridiplantae</taxon>
        <taxon>Streptophyta</taxon>
        <taxon>Embryophyta</taxon>
        <taxon>Tracheophyta</taxon>
        <taxon>Spermatophyta</taxon>
        <taxon>Magnoliopsida</taxon>
        <taxon>eudicotyledons</taxon>
        <taxon>Gunneridae</taxon>
        <taxon>Pentapetalae</taxon>
        <taxon>asterids</taxon>
        <taxon>campanulids</taxon>
        <taxon>Apiales</taxon>
        <taxon>Apiaceae</taxon>
        <taxon>Apioideae</taxon>
        <taxon>Scandiceae</taxon>
        <taxon>Daucinae</taxon>
        <taxon>Daucus</taxon>
        <taxon>Daucus sect. Daucus</taxon>
    </lineage>
</organism>
<dbReference type="Gene3D" id="1.10.238.10">
    <property type="entry name" value="EF-hand"/>
    <property type="match status" value="1"/>
</dbReference>
<dbReference type="SUPFAM" id="SSF47473">
    <property type="entry name" value="EF-hand"/>
    <property type="match status" value="1"/>
</dbReference>
<reference evidence="2" key="2">
    <citation type="submission" date="2022-03" db="EMBL/GenBank/DDBJ databases">
        <title>Draft title - Genomic analysis of global carrot germplasm unveils the trajectory of domestication and the origin of high carotenoid orange carrot.</title>
        <authorList>
            <person name="Iorizzo M."/>
            <person name="Ellison S."/>
            <person name="Senalik D."/>
            <person name="Macko-Podgorni A."/>
            <person name="Grzebelus D."/>
            <person name="Bostan H."/>
            <person name="Rolling W."/>
            <person name="Curaba J."/>
            <person name="Simon P."/>
        </authorList>
    </citation>
    <scope>NUCLEOTIDE SEQUENCE</scope>
    <source>
        <tissue evidence="2">Leaf</tissue>
    </source>
</reference>
<accession>A0AAF0XN85</accession>